<organism evidence="4 5">
    <name type="scientific">Basidiobolus meristosporus CBS 931.73</name>
    <dbReference type="NCBI Taxonomy" id="1314790"/>
    <lineage>
        <taxon>Eukaryota</taxon>
        <taxon>Fungi</taxon>
        <taxon>Fungi incertae sedis</taxon>
        <taxon>Zoopagomycota</taxon>
        <taxon>Entomophthoromycotina</taxon>
        <taxon>Basidiobolomycetes</taxon>
        <taxon>Basidiobolales</taxon>
        <taxon>Basidiobolaceae</taxon>
        <taxon>Basidiobolus</taxon>
    </lineage>
</organism>
<evidence type="ECO:0000256" key="1">
    <source>
        <dbReference type="ARBA" id="ARBA00005536"/>
    </source>
</evidence>
<keyword evidence="5" id="KW-1185">Reference proteome</keyword>
<feature type="region of interest" description="Disordered" evidence="3">
    <location>
        <begin position="204"/>
        <end position="265"/>
    </location>
</feature>
<dbReference type="Proteomes" id="UP000193498">
    <property type="component" value="Unassembled WGS sequence"/>
</dbReference>
<dbReference type="FunFam" id="1.20.1260.60:FF:000002">
    <property type="entry name" value="Vacuolar protein sorting-associated protein IST1"/>
    <property type="match status" value="1"/>
</dbReference>
<sequence>MPSAFSAVRLKVQLKLTVNRLKMLQAKKKSLNNKIRKELALLLEAGKEESAKIRVERVILEDFHTEALEILELYCELLLARFGYIEQISQCDPAILEAVHTIIYAGTRISEVKEFLSIRDQFAAKYGREFVLGALDNRDNTVNPRIIHKLQVHTPEPFLVNQYLLDIAKAYNVDWKPDNESLVSDLISNSEDLLHDMPALATSQIEEPQESKNQESSESELPHEFPHTPANHPKADTHTKPNPENSGLPDFDELTRRFEALKKRN</sequence>
<evidence type="ECO:0000256" key="3">
    <source>
        <dbReference type="SAM" id="MobiDB-lite"/>
    </source>
</evidence>
<evidence type="ECO:0000256" key="2">
    <source>
        <dbReference type="SAM" id="Coils"/>
    </source>
</evidence>
<feature type="compositionally biased region" description="Basic and acidic residues" evidence="3">
    <location>
        <begin position="209"/>
        <end position="226"/>
    </location>
</feature>
<keyword evidence="2" id="KW-0175">Coiled coil</keyword>
<dbReference type="EMBL" id="MCFE01000393">
    <property type="protein sequence ID" value="ORX90207.1"/>
    <property type="molecule type" value="Genomic_DNA"/>
</dbReference>
<name>A0A1Y1XWR1_9FUNG</name>
<comment type="caution">
    <text evidence="4">The sequence shown here is derived from an EMBL/GenBank/DDBJ whole genome shotgun (WGS) entry which is preliminary data.</text>
</comment>
<reference evidence="4 5" key="1">
    <citation type="submission" date="2016-07" db="EMBL/GenBank/DDBJ databases">
        <title>Pervasive Adenine N6-methylation of Active Genes in Fungi.</title>
        <authorList>
            <consortium name="DOE Joint Genome Institute"/>
            <person name="Mondo S.J."/>
            <person name="Dannebaum R.O."/>
            <person name="Kuo R.C."/>
            <person name="Labutti K."/>
            <person name="Haridas S."/>
            <person name="Kuo A."/>
            <person name="Salamov A."/>
            <person name="Ahrendt S.R."/>
            <person name="Lipzen A."/>
            <person name="Sullivan W."/>
            <person name="Andreopoulos W.B."/>
            <person name="Clum A."/>
            <person name="Lindquist E."/>
            <person name="Daum C."/>
            <person name="Ramamoorthy G.K."/>
            <person name="Gryganskyi A."/>
            <person name="Culley D."/>
            <person name="Magnuson J.K."/>
            <person name="James T.Y."/>
            <person name="O'Malley M.A."/>
            <person name="Stajich J.E."/>
            <person name="Spatafora J.W."/>
            <person name="Visel A."/>
            <person name="Grigoriev I.V."/>
        </authorList>
    </citation>
    <scope>NUCLEOTIDE SEQUENCE [LARGE SCALE GENOMIC DNA]</scope>
    <source>
        <strain evidence="4 5">CBS 931.73</strain>
    </source>
</reference>
<proteinExistence type="inferred from homology"/>
<dbReference type="AlphaFoldDB" id="A0A1Y1XWR1"/>
<dbReference type="STRING" id="1314790.A0A1Y1XWR1"/>
<evidence type="ECO:0000313" key="4">
    <source>
        <dbReference type="EMBL" id="ORX90207.1"/>
    </source>
</evidence>
<dbReference type="OrthoDB" id="29853at2759"/>
<dbReference type="PANTHER" id="PTHR12161:SF5">
    <property type="entry name" value="IST1 HOMOLOG"/>
    <property type="match status" value="1"/>
</dbReference>
<dbReference type="GO" id="GO:0015031">
    <property type="term" value="P:protein transport"/>
    <property type="evidence" value="ECO:0007669"/>
    <property type="project" value="InterPro"/>
</dbReference>
<dbReference type="Pfam" id="PF03398">
    <property type="entry name" value="Ist1"/>
    <property type="match status" value="1"/>
</dbReference>
<feature type="coiled-coil region" evidence="2">
    <location>
        <begin position="14"/>
        <end position="41"/>
    </location>
</feature>
<dbReference type="PANTHER" id="PTHR12161">
    <property type="entry name" value="IST1 FAMILY MEMBER"/>
    <property type="match status" value="1"/>
</dbReference>
<dbReference type="InterPro" id="IPR042277">
    <property type="entry name" value="IST1-like"/>
</dbReference>
<dbReference type="InParanoid" id="A0A1Y1XWR1"/>
<gene>
    <name evidence="4" type="ORF">K493DRAFT_305108</name>
</gene>
<dbReference type="FunCoup" id="A0A1Y1XWR1">
    <property type="interactions" value="689"/>
</dbReference>
<protein>
    <submittedName>
        <fullName evidence="4">DUF292-domain-containing protein</fullName>
    </submittedName>
</protein>
<accession>A0A1Y1XWR1</accession>
<comment type="similarity">
    <text evidence="1">Belongs to the IST1 family.</text>
</comment>
<feature type="compositionally biased region" description="Basic and acidic residues" evidence="3">
    <location>
        <begin position="253"/>
        <end position="265"/>
    </location>
</feature>
<evidence type="ECO:0000313" key="5">
    <source>
        <dbReference type="Proteomes" id="UP000193498"/>
    </source>
</evidence>
<dbReference type="InterPro" id="IPR005061">
    <property type="entry name" value="Ist1"/>
</dbReference>
<dbReference type="Gene3D" id="1.20.1260.60">
    <property type="entry name" value="Vacuolar protein sorting-associated protein Ist1"/>
    <property type="match status" value="1"/>
</dbReference>